<organism evidence="2 3">
    <name type="scientific">Luteimonas notoginsengisoli</name>
    <dbReference type="NCBI Taxonomy" id="1578200"/>
    <lineage>
        <taxon>Bacteria</taxon>
        <taxon>Pseudomonadati</taxon>
        <taxon>Pseudomonadota</taxon>
        <taxon>Gammaproteobacteria</taxon>
        <taxon>Lysobacterales</taxon>
        <taxon>Lysobacteraceae</taxon>
        <taxon>Luteimonas</taxon>
    </lineage>
</organism>
<keyword evidence="1" id="KW-1133">Transmembrane helix</keyword>
<keyword evidence="1" id="KW-0472">Membrane</keyword>
<evidence type="ECO:0008006" key="4">
    <source>
        <dbReference type="Google" id="ProtNLM"/>
    </source>
</evidence>
<sequence>MNPQLELNLGLILFLPWFLILGVLFWLFPRQPRHLLRRLFDLASLALATAAFLVSLHWAHDYANPQHGHMWRQILATSVGYGVFLGVLLLAVLLRWGLWRRRDNA</sequence>
<feature type="transmembrane region" description="Helical" evidence="1">
    <location>
        <begin position="79"/>
        <end position="98"/>
    </location>
</feature>
<name>A0ABV7UNP2_9GAMM</name>
<feature type="transmembrane region" description="Helical" evidence="1">
    <location>
        <begin position="39"/>
        <end position="59"/>
    </location>
</feature>
<accession>A0ABV7UNP2</accession>
<comment type="caution">
    <text evidence="2">The sequence shown here is derived from an EMBL/GenBank/DDBJ whole genome shotgun (WGS) entry which is preliminary data.</text>
</comment>
<evidence type="ECO:0000313" key="2">
    <source>
        <dbReference type="EMBL" id="MFC3658539.1"/>
    </source>
</evidence>
<evidence type="ECO:0000313" key="3">
    <source>
        <dbReference type="Proteomes" id="UP001595724"/>
    </source>
</evidence>
<evidence type="ECO:0000256" key="1">
    <source>
        <dbReference type="SAM" id="Phobius"/>
    </source>
</evidence>
<keyword evidence="1" id="KW-0812">Transmembrane</keyword>
<gene>
    <name evidence="2" type="ORF">ACFOM9_00415</name>
</gene>
<feature type="transmembrane region" description="Helical" evidence="1">
    <location>
        <begin position="6"/>
        <end position="27"/>
    </location>
</feature>
<dbReference type="RefSeq" id="WP_386705237.1">
    <property type="nucleotide sequence ID" value="NZ_JBHRYF010000001.1"/>
</dbReference>
<dbReference type="Proteomes" id="UP001595724">
    <property type="component" value="Unassembled WGS sequence"/>
</dbReference>
<proteinExistence type="predicted"/>
<reference evidence="3" key="1">
    <citation type="journal article" date="2019" name="Int. J. Syst. Evol. Microbiol.">
        <title>The Global Catalogue of Microorganisms (GCM) 10K type strain sequencing project: providing services to taxonomists for standard genome sequencing and annotation.</title>
        <authorList>
            <consortium name="The Broad Institute Genomics Platform"/>
            <consortium name="The Broad Institute Genome Sequencing Center for Infectious Disease"/>
            <person name="Wu L."/>
            <person name="Ma J."/>
        </authorList>
    </citation>
    <scope>NUCLEOTIDE SEQUENCE [LARGE SCALE GENOMIC DNA]</scope>
    <source>
        <strain evidence="3">KCTC 42211</strain>
    </source>
</reference>
<dbReference type="EMBL" id="JBHRYF010000001">
    <property type="protein sequence ID" value="MFC3658539.1"/>
    <property type="molecule type" value="Genomic_DNA"/>
</dbReference>
<keyword evidence="3" id="KW-1185">Reference proteome</keyword>
<protein>
    <recommendedName>
        <fullName evidence="4">Transmembrane protein</fullName>
    </recommendedName>
</protein>